<feature type="compositionally biased region" description="Basic and acidic residues" evidence="1">
    <location>
        <begin position="51"/>
        <end position="66"/>
    </location>
</feature>
<dbReference type="OrthoDB" id="167809at2759"/>
<feature type="compositionally biased region" description="Low complexity" evidence="1">
    <location>
        <begin position="122"/>
        <end position="134"/>
    </location>
</feature>
<comment type="caution">
    <text evidence="2">The sequence shown here is derived from an EMBL/GenBank/DDBJ whole genome shotgun (WGS) entry which is preliminary data.</text>
</comment>
<name>A0A5B7IW46_PORTR</name>
<evidence type="ECO:0000256" key="1">
    <source>
        <dbReference type="SAM" id="MobiDB-lite"/>
    </source>
</evidence>
<accession>A0A5B7IW46</accession>
<evidence type="ECO:0000313" key="2">
    <source>
        <dbReference type="EMBL" id="MPC88142.1"/>
    </source>
</evidence>
<organism evidence="2 3">
    <name type="scientific">Portunus trituberculatus</name>
    <name type="common">Swimming crab</name>
    <name type="synonym">Neptunus trituberculatus</name>
    <dbReference type="NCBI Taxonomy" id="210409"/>
    <lineage>
        <taxon>Eukaryota</taxon>
        <taxon>Metazoa</taxon>
        <taxon>Ecdysozoa</taxon>
        <taxon>Arthropoda</taxon>
        <taxon>Crustacea</taxon>
        <taxon>Multicrustacea</taxon>
        <taxon>Malacostraca</taxon>
        <taxon>Eumalacostraca</taxon>
        <taxon>Eucarida</taxon>
        <taxon>Decapoda</taxon>
        <taxon>Pleocyemata</taxon>
        <taxon>Brachyura</taxon>
        <taxon>Eubrachyura</taxon>
        <taxon>Portunoidea</taxon>
        <taxon>Portunidae</taxon>
        <taxon>Portuninae</taxon>
        <taxon>Portunus</taxon>
    </lineage>
</organism>
<evidence type="ECO:0000313" key="3">
    <source>
        <dbReference type="Proteomes" id="UP000324222"/>
    </source>
</evidence>
<dbReference type="AlphaFoldDB" id="A0A5B7IW46"/>
<sequence length="156" mass="17221">MPLSSPKQRETPVSVSKSSAQHDATPSPSSLTPLAAHTTPGEEVSTLKQGATRDEKEATDGGRVEGDCSWFQEQTCGLILEYNASPPKQQQQQQQQPLNSQNSVKPEIHRLKKEKKQEEKFQPQPQQLITLPSPTCSPQPSPTLMQRRVLDIGLVD</sequence>
<feature type="compositionally biased region" description="Polar residues" evidence="1">
    <location>
        <begin position="11"/>
        <end position="32"/>
    </location>
</feature>
<reference evidence="2 3" key="1">
    <citation type="submission" date="2019-05" db="EMBL/GenBank/DDBJ databases">
        <title>Another draft genome of Portunus trituberculatus and its Hox gene families provides insights of decapod evolution.</title>
        <authorList>
            <person name="Jeong J.-H."/>
            <person name="Song I."/>
            <person name="Kim S."/>
            <person name="Choi T."/>
            <person name="Kim D."/>
            <person name="Ryu S."/>
            <person name="Kim W."/>
        </authorList>
    </citation>
    <scope>NUCLEOTIDE SEQUENCE [LARGE SCALE GENOMIC DNA]</scope>
    <source>
        <tissue evidence="2">Muscle</tissue>
    </source>
</reference>
<proteinExistence type="predicted"/>
<gene>
    <name evidence="2" type="ORF">E2C01_083036</name>
</gene>
<dbReference type="EMBL" id="VSRR010076794">
    <property type="protein sequence ID" value="MPC88142.1"/>
    <property type="molecule type" value="Genomic_DNA"/>
</dbReference>
<dbReference type="Proteomes" id="UP000324222">
    <property type="component" value="Unassembled WGS sequence"/>
</dbReference>
<feature type="region of interest" description="Disordered" evidence="1">
    <location>
        <begin position="83"/>
        <end position="156"/>
    </location>
</feature>
<protein>
    <submittedName>
        <fullName evidence="2">Uncharacterized protein</fullName>
    </submittedName>
</protein>
<keyword evidence="3" id="KW-1185">Reference proteome</keyword>
<feature type="region of interest" description="Disordered" evidence="1">
    <location>
        <begin position="1"/>
        <end position="66"/>
    </location>
</feature>